<keyword evidence="1" id="KW-1133">Transmembrane helix</keyword>
<feature type="transmembrane region" description="Helical" evidence="1">
    <location>
        <begin position="256"/>
        <end position="276"/>
    </location>
</feature>
<protein>
    <submittedName>
        <fullName evidence="2">Uncharacterized protein</fullName>
    </submittedName>
</protein>
<feature type="transmembrane region" description="Helical" evidence="1">
    <location>
        <begin position="146"/>
        <end position="169"/>
    </location>
</feature>
<accession>A0ABV6RW24</accession>
<feature type="transmembrane region" description="Helical" evidence="1">
    <location>
        <begin position="28"/>
        <end position="47"/>
    </location>
</feature>
<keyword evidence="1" id="KW-0472">Membrane</keyword>
<evidence type="ECO:0000256" key="1">
    <source>
        <dbReference type="SAM" id="Phobius"/>
    </source>
</evidence>
<dbReference type="Proteomes" id="UP001589896">
    <property type="component" value="Unassembled WGS sequence"/>
</dbReference>
<reference evidence="2 3" key="1">
    <citation type="submission" date="2024-09" db="EMBL/GenBank/DDBJ databases">
        <authorList>
            <person name="Sun Q."/>
            <person name="Mori K."/>
        </authorList>
    </citation>
    <scope>NUCLEOTIDE SEQUENCE [LARGE SCALE GENOMIC DNA]</scope>
    <source>
        <strain evidence="2 3">KCTC 23076</strain>
    </source>
</reference>
<proteinExistence type="predicted"/>
<keyword evidence="1" id="KW-0812">Transmembrane</keyword>
<keyword evidence="3" id="KW-1185">Reference proteome</keyword>
<comment type="caution">
    <text evidence="2">The sequence shown here is derived from an EMBL/GenBank/DDBJ whole genome shotgun (WGS) entry which is preliminary data.</text>
</comment>
<dbReference type="EMBL" id="JBHLTG010000006">
    <property type="protein sequence ID" value="MFC0680622.1"/>
    <property type="molecule type" value="Genomic_DNA"/>
</dbReference>
<name>A0ABV6RW24_9GAMM</name>
<evidence type="ECO:0000313" key="3">
    <source>
        <dbReference type="Proteomes" id="UP001589896"/>
    </source>
</evidence>
<feature type="transmembrane region" description="Helical" evidence="1">
    <location>
        <begin position="103"/>
        <end position="126"/>
    </location>
</feature>
<feature type="transmembrane region" description="Helical" evidence="1">
    <location>
        <begin position="223"/>
        <end position="244"/>
    </location>
</feature>
<evidence type="ECO:0000313" key="2">
    <source>
        <dbReference type="EMBL" id="MFC0680622.1"/>
    </source>
</evidence>
<gene>
    <name evidence="2" type="ORF">ACFFGH_22560</name>
</gene>
<feature type="transmembrane region" description="Helical" evidence="1">
    <location>
        <begin position="282"/>
        <end position="302"/>
    </location>
</feature>
<dbReference type="RefSeq" id="WP_386672532.1">
    <property type="nucleotide sequence ID" value="NZ_JBHLTG010000006.1"/>
</dbReference>
<feature type="transmembrane region" description="Helical" evidence="1">
    <location>
        <begin position="71"/>
        <end position="91"/>
    </location>
</feature>
<organism evidence="2 3">
    <name type="scientific">Lysobacter korlensis</name>
    <dbReference type="NCBI Taxonomy" id="553636"/>
    <lineage>
        <taxon>Bacteria</taxon>
        <taxon>Pseudomonadati</taxon>
        <taxon>Pseudomonadota</taxon>
        <taxon>Gammaproteobacteria</taxon>
        <taxon>Lysobacterales</taxon>
        <taxon>Lysobacteraceae</taxon>
        <taxon>Lysobacter</taxon>
    </lineage>
</organism>
<sequence length="313" mass="32759">MTTDHREPGVRPAAPAPRGLVPIPIRRALAALAVIAILPYTALKVLWLSGSEFGMVPGSGPGLMHDTRMEIGNVVTVVAAVTGAVVALALSQRWGQRLPWWTVVLPAAAATGALAPIALGLPVGAVLQAIVAGTVRSGGEGNLTDWVFALVYGGFAVFGIALAVLFADYVERRWSRVVDAAPRRPHSRWIRVVTAGGILPFSAAMLFWAVAPTSAGLAGWESLAQRVVLVVVAILSLLGCGVLLAAGERPRPRVRWMLGFVGCCTAAVQGPVMLLLANDARINPALLVVTLFATPSAMWLGLSSIHRTAGSLR</sequence>
<feature type="transmembrane region" description="Helical" evidence="1">
    <location>
        <begin position="189"/>
        <end position="211"/>
    </location>
</feature>